<dbReference type="Proteomes" id="UP001633002">
    <property type="component" value="Unassembled WGS sequence"/>
</dbReference>
<dbReference type="PANTHER" id="PTHR14025:SF20">
    <property type="entry name" value="FANCONI ANEMIA GROUP M PROTEIN"/>
    <property type="match status" value="1"/>
</dbReference>
<name>A0ABD3IFT4_9MARC</name>
<feature type="region of interest" description="Disordered" evidence="5">
    <location>
        <begin position="820"/>
        <end position="874"/>
    </location>
</feature>
<keyword evidence="7" id="KW-1185">Reference proteome</keyword>
<organism evidence="6 7">
    <name type="scientific">Riccia sorocarpa</name>
    <dbReference type="NCBI Taxonomy" id="122646"/>
    <lineage>
        <taxon>Eukaryota</taxon>
        <taxon>Viridiplantae</taxon>
        <taxon>Streptophyta</taxon>
        <taxon>Embryophyta</taxon>
        <taxon>Marchantiophyta</taxon>
        <taxon>Marchantiopsida</taxon>
        <taxon>Marchantiidae</taxon>
        <taxon>Marchantiales</taxon>
        <taxon>Ricciaceae</taxon>
        <taxon>Riccia</taxon>
    </lineage>
</organism>
<feature type="region of interest" description="Disordered" evidence="5">
    <location>
        <begin position="755"/>
        <end position="787"/>
    </location>
</feature>
<keyword evidence="4" id="KW-0067">ATP-binding</keyword>
<keyword evidence="1" id="KW-0547">Nucleotide-binding</keyword>
<reference evidence="6 7" key="1">
    <citation type="submission" date="2024-09" db="EMBL/GenBank/DDBJ databases">
        <title>Chromosome-scale assembly of Riccia sorocarpa.</title>
        <authorList>
            <person name="Paukszto L."/>
        </authorList>
    </citation>
    <scope>NUCLEOTIDE SEQUENCE [LARGE SCALE GENOMIC DNA]</scope>
    <source>
        <strain evidence="6">LP-2024</strain>
        <tissue evidence="6">Aerial parts of the thallus</tissue>
    </source>
</reference>
<feature type="region of interest" description="Disordered" evidence="5">
    <location>
        <begin position="502"/>
        <end position="627"/>
    </location>
</feature>
<evidence type="ECO:0000256" key="3">
    <source>
        <dbReference type="ARBA" id="ARBA00022806"/>
    </source>
</evidence>
<feature type="compositionally biased region" description="Polar residues" evidence="5">
    <location>
        <begin position="755"/>
        <end position="765"/>
    </location>
</feature>
<feature type="compositionally biased region" description="Basic and acidic residues" evidence="5">
    <location>
        <begin position="125"/>
        <end position="136"/>
    </location>
</feature>
<comment type="caution">
    <text evidence="6">The sequence shown here is derived from an EMBL/GenBank/DDBJ whole genome shotgun (WGS) entry which is preliminary data.</text>
</comment>
<feature type="compositionally biased region" description="Basic and acidic residues" evidence="5">
    <location>
        <begin position="386"/>
        <end position="402"/>
    </location>
</feature>
<keyword evidence="2" id="KW-0378">Hydrolase</keyword>
<feature type="compositionally biased region" description="Polar residues" evidence="5">
    <location>
        <begin position="504"/>
        <end position="517"/>
    </location>
</feature>
<evidence type="ECO:0000256" key="1">
    <source>
        <dbReference type="ARBA" id="ARBA00022741"/>
    </source>
</evidence>
<dbReference type="GO" id="GO:0005524">
    <property type="term" value="F:ATP binding"/>
    <property type="evidence" value="ECO:0007669"/>
    <property type="project" value="UniProtKB-KW"/>
</dbReference>
<evidence type="ECO:0000256" key="5">
    <source>
        <dbReference type="SAM" id="MobiDB-lite"/>
    </source>
</evidence>
<dbReference type="GO" id="GO:0016787">
    <property type="term" value="F:hydrolase activity"/>
    <property type="evidence" value="ECO:0007669"/>
    <property type="project" value="UniProtKB-KW"/>
</dbReference>
<feature type="region of interest" description="Disordered" evidence="5">
    <location>
        <begin position="378"/>
        <end position="409"/>
    </location>
</feature>
<feature type="compositionally biased region" description="Acidic residues" evidence="5">
    <location>
        <begin position="594"/>
        <end position="620"/>
    </location>
</feature>
<dbReference type="PANTHER" id="PTHR14025">
    <property type="entry name" value="FANCONI ANEMIA GROUP M FANCM FAMILY MEMBER"/>
    <property type="match status" value="1"/>
</dbReference>
<accession>A0ABD3IFT4</accession>
<proteinExistence type="predicted"/>
<feature type="compositionally biased region" description="Polar residues" evidence="5">
    <location>
        <begin position="98"/>
        <end position="109"/>
    </location>
</feature>
<dbReference type="AlphaFoldDB" id="A0ABD3IFT4"/>
<gene>
    <name evidence="6" type="ORF">R1sor_019148</name>
</gene>
<keyword evidence="3" id="KW-0347">Helicase</keyword>
<dbReference type="GO" id="GO:0004386">
    <property type="term" value="F:helicase activity"/>
    <property type="evidence" value="ECO:0007669"/>
    <property type="project" value="UniProtKB-KW"/>
</dbReference>
<protein>
    <submittedName>
        <fullName evidence="6">Uncharacterized protein</fullName>
    </submittedName>
</protein>
<feature type="region of interest" description="Disordered" evidence="5">
    <location>
        <begin position="663"/>
        <end position="702"/>
    </location>
</feature>
<evidence type="ECO:0000256" key="2">
    <source>
        <dbReference type="ARBA" id="ARBA00022801"/>
    </source>
</evidence>
<sequence length="874" mass="94826">MIYCQTTALAEGIVGAAQAHAIDTHEIVNLSCTPEKNDAAREDLDADQGKGLLPETSSHELDWLEDPPVRKFCGAAKKNSAKSSHQPTITSVLAPASSEHNLTPHSFNESGKHRESSSEDYNNDQDVHIRELDRSPRKSPTVTEDKEQVVRGSSEHIGIVEVVDKSEEIAKCDADERFICDTAAPHETEHFPFGEDLEEDNSLTVTGFGFHRCRYSSGFVNTTESGLIILASPPSLRSGRLHSKRFGTSRAYMDEKNVKSPRSLGVTLPERDLRNTGKIPLNPPDVQVKVQAITKSKSPGVESVHIADVNFGPQEYSPLKVTSAVPYRERESENEGEKVSSRLAAIATQGVVPSSPVREPILDRGNLVSPVLLKTPLGCTGGPGDGQERDHTSFGSSGKHESTPTTPMPAIVGTVCARKCDPKGQGEVLTTDSRSKKKTPVSSFLCRINGLSPPKGKLLRFTEDCPNSGGKDASMSRAIDPLVTREGRTSVEVQDLSKIGTSLKDVTTPQGRSSESPSEVWELSEAKGSLSVQKPRKLKRLRKAGEETNRISSSTKLKRLKNASGGMRQSSKSSRPKLKEGKNQMKQFVRNFVDEEAEVSDDDESSDEDVSGEDEDEVDGFIDSAGTQHLNGSVDMMAVYRRSLFTQSPADLSAQYAHLQGTSPATCSDGTPRSSEDISGSTVPGSSSEVPPDGSSPVRIDSDARKPFVQQVSRFLQSNAATADAGNTNASCAPILIHEEQKKLDLRKRKLSFQPSTASGDVSTHPSHDSGSGLLAGGNQRIQSSELVNRRDPVVDFEDDLFDGVDLDALEAQAAQTCRSRSQKVVDFNQEPHQKQDIDASSVDFKQPKPRLLSRLRQDDNFGDYPSFDLGLAD</sequence>
<dbReference type="EMBL" id="JBJQOH010000001">
    <property type="protein sequence ID" value="KAL3701126.1"/>
    <property type="molecule type" value="Genomic_DNA"/>
</dbReference>
<evidence type="ECO:0000313" key="6">
    <source>
        <dbReference type="EMBL" id="KAL3701126.1"/>
    </source>
</evidence>
<feature type="compositionally biased region" description="Polar residues" evidence="5">
    <location>
        <begin position="663"/>
        <end position="689"/>
    </location>
</feature>
<evidence type="ECO:0000256" key="4">
    <source>
        <dbReference type="ARBA" id="ARBA00022840"/>
    </source>
</evidence>
<evidence type="ECO:0000313" key="7">
    <source>
        <dbReference type="Proteomes" id="UP001633002"/>
    </source>
</evidence>
<feature type="region of interest" description="Disordered" evidence="5">
    <location>
        <begin position="93"/>
        <end position="150"/>
    </location>
</feature>